<evidence type="ECO:0000313" key="3">
    <source>
        <dbReference type="EMBL" id="MBC3540515.1"/>
    </source>
</evidence>
<keyword evidence="4" id="KW-1185">Reference proteome</keyword>
<feature type="region of interest" description="Disordered" evidence="1">
    <location>
        <begin position="162"/>
        <end position="209"/>
    </location>
</feature>
<evidence type="ECO:0000256" key="1">
    <source>
        <dbReference type="SAM" id="MobiDB-lite"/>
    </source>
</evidence>
<name>A0ABR6VTI6_9BACT</name>
<reference evidence="3 4" key="1">
    <citation type="journal article" date="2019" name="Int. J. Syst. Evol. Microbiol.">
        <title>Rufibacter sediminis sp. nov., isolated from freshwater lake sediment.</title>
        <authorList>
            <person name="Qu J.H."/>
            <person name="Zhang L.J."/>
            <person name="Fu Y.H."/>
            <person name="Li H.F."/>
        </authorList>
    </citation>
    <scope>NUCLEOTIDE SEQUENCE [LARGE SCALE GENOMIC DNA]</scope>
    <source>
        <strain evidence="3 4">H-1</strain>
    </source>
</reference>
<organism evidence="3 4">
    <name type="scientific">Rufibacter sediminis</name>
    <dbReference type="NCBI Taxonomy" id="2762756"/>
    <lineage>
        <taxon>Bacteria</taxon>
        <taxon>Pseudomonadati</taxon>
        <taxon>Bacteroidota</taxon>
        <taxon>Cytophagia</taxon>
        <taxon>Cytophagales</taxon>
        <taxon>Hymenobacteraceae</taxon>
        <taxon>Rufibacter</taxon>
    </lineage>
</organism>
<sequence>MAYHANDGLPRLAPLHDLRDFKVANNNLDVRGWEVIGSDGKRIGKVDDLIVDRELMKVRYLDVDVDKDRVLPDTDARHILVPIGAAQLDDDSDQVFVGMDQMSLSRFPFYRGGAVDADYEYRVMHAITSPNETYSQQTASPSPSAEFYGREQFNEDRFYGNRHQRGQSIPQDQSHFHSSTSSSSNFGSGSTVGSSSNLGSGSNLDGRPVQDDIATIERLRTMLEQGTITQDEFTALKRKAIGL</sequence>
<gene>
    <name evidence="3" type="ORF">H7U12_12555</name>
</gene>
<dbReference type="InterPro" id="IPR011033">
    <property type="entry name" value="PRC_barrel-like_sf"/>
</dbReference>
<evidence type="ECO:0000313" key="4">
    <source>
        <dbReference type="Proteomes" id="UP000659698"/>
    </source>
</evidence>
<protein>
    <submittedName>
        <fullName evidence="3">PRC-barrel domain-containing protein</fullName>
    </submittedName>
</protein>
<dbReference type="InterPro" id="IPR027275">
    <property type="entry name" value="PRC-brl_dom"/>
</dbReference>
<feature type="compositionally biased region" description="Low complexity" evidence="1">
    <location>
        <begin position="176"/>
        <end position="204"/>
    </location>
</feature>
<proteinExistence type="predicted"/>
<accession>A0ABR6VTI6</accession>
<dbReference type="Proteomes" id="UP000659698">
    <property type="component" value="Unassembled WGS sequence"/>
</dbReference>
<evidence type="ECO:0000259" key="2">
    <source>
        <dbReference type="Pfam" id="PF05239"/>
    </source>
</evidence>
<comment type="caution">
    <text evidence="3">The sequence shown here is derived from an EMBL/GenBank/DDBJ whole genome shotgun (WGS) entry which is preliminary data.</text>
</comment>
<dbReference type="Gene3D" id="3.90.50.10">
    <property type="entry name" value="Photosynthetic Reaction Center, subunit H, domain 2"/>
    <property type="match status" value="1"/>
</dbReference>
<dbReference type="InterPro" id="IPR014747">
    <property type="entry name" value="Bac_photo_RC_H_C"/>
</dbReference>
<feature type="domain" description="PRC-barrel" evidence="2">
    <location>
        <begin position="29"/>
        <end position="95"/>
    </location>
</feature>
<dbReference type="Pfam" id="PF05239">
    <property type="entry name" value="PRC"/>
    <property type="match status" value="1"/>
</dbReference>
<dbReference type="RefSeq" id="WP_186638436.1">
    <property type="nucleotide sequence ID" value="NZ_JACOAF010000030.1"/>
</dbReference>
<dbReference type="SUPFAM" id="SSF50346">
    <property type="entry name" value="PRC-barrel domain"/>
    <property type="match status" value="1"/>
</dbReference>
<dbReference type="EMBL" id="JACOAF010000030">
    <property type="protein sequence ID" value="MBC3540515.1"/>
    <property type="molecule type" value="Genomic_DNA"/>
</dbReference>